<comment type="caution">
    <text evidence="1">The sequence shown here is derived from an EMBL/GenBank/DDBJ whole genome shotgun (WGS) entry which is preliminary data.</text>
</comment>
<keyword evidence="2" id="KW-1185">Reference proteome</keyword>
<gene>
    <name evidence="1" type="ORF">FHR70_004633</name>
</gene>
<proteinExistence type="predicted"/>
<dbReference type="Proteomes" id="UP000532010">
    <property type="component" value="Unassembled WGS sequence"/>
</dbReference>
<organism evidence="1 2">
    <name type="scientific">Microvirga lupini</name>
    <dbReference type="NCBI Taxonomy" id="420324"/>
    <lineage>
        <taxon>Bacteria</taxon>
        <taxon>Pseudomonadati</taxon>
        <taxon>Pseudomonadota</taxon>
        <taxon>Alphaproteobacteria</taxon>
        <taxon>Hyphomicrobiales</taxon>
        <taxon>Methylobacteriaceae</taxon>
        <taxon>Microvirga</taxon>
    </lineage>
</organism>
<dbReference type="AlphaFoldDB" id="A0A7W4YYE3"/>
<reference evidence="1 2" key="1">
    <citation type="submission" date="2020-08" db="EMBL/GenBank/DDBJ databases">
        <title>The Agave Microbiome: Exploring the role of microbial communities in plant adaptations to desert environments.</title>
        <authorList>
            <person name="Partida-Martinez L.P."/>
        </authorList>
    </citation>
    <scope>NUCLEOTIDE SEQUENCE [LARGE SCALE GENOMIC DNA]</scope>
    <source>
        <strain evidence="1 2">AT3.9</strain>
    </source>
</reference>
<protein>
    <submittedName>
        <fullName evidence="1">Uncharacterized protein</fullName>
    </submittedName>
</protein>
<evidence type="ECO:0000313" key="1">
    <source>
        <dbReference type="EMBL" id="MBB3021532.1"/>
    </source>
</evidence>
<dbReference type="EMBL" id="JACHWB010000011">
    <property type="protein sequence ID" value="MBB3021532.1"/>
    <property type="molecule type" value="Genomic_DNA"/>
</dbReference>
<evidence type="ECO:0000313" key="2">
    <source>
        <dbReference type="Proteomes" id="UP000532010"/>
    </source>
</evidence>
<sequence length="61" mass="6943">MANTPKTPMTRAEYDAQILQNSRKALVQSYRVLRETDALLTIRDLRPATTGSDPRPRRDGE</sequence>
<name>A0A7W4YYE3_9HYPH</name>
<accession>A0A7W4YYE3</accession>